<dbReference type="AlphaFoldDB" id="A0ABD2W0G1"/>
<dbReference type="EMBL" id="JBJJXI010000147">
    <property type="protein sequence ID" value="KAL3386265.1"/>
    <property type="molecule type" value="Genomic_DNA"/>
</dbReference>
<dbReference type="Proteomes" id="UP001627154">
    <property type="component" value="Unassembled WGS sequence"/>
</dbReference>
<reference evidence="2 3" key="1">
    <citation type="journal article" date="2024" name="bioRxiv">
        <title>A reference genome for Trichogramma kaykai: A tiny desert-dwelling parasitoid wasp with competing sex-ratio distorters.</title>
        <authorList>
            <person name="Culotta J."/>
            <person name="Lindsey A.R."/>
        </authorList>
    </citation>
    <scope>NUCLEOTIDE SEQUENCE [LARGE SCALE GENOMIC DNA]</scope>
    <source>
        <strain evidence="2 3">KSX58</strain>
    </source>
</reference>
<evidence type="ECO:0000313" key="2">
    <source>
        <dbReference type="EMBL" id="KAL3386265.1"/>
    </source>
</evidence>
<keyword evidence="3" id="KW-1185">Reference proteome</keyword>
<keyword evidence="1" id="KW-0472">Membrane</keyword>
<feature type="transmembrane region" description="Helical" evidence="1">
    <location>
        <begin position="138"/>
        <end position="158"/>
    </location>
</feature>
<evidence type="ECO:0000313" key="3">
    <source>
        <dbReference type="Proteomes" id="UP001627154"/>
    </source>
</evidence>
<evidence type="ECO:0000256" key="1">
    <source>
        <dbReference type="SAM" id="Phobius"/>
    </source>
</evidence>
<keyword evidence="1" id="KW-0812">Transmembrane</keyword>
<protein>
    <submittedName>
        <fullName evidence="2">Uncharacterized protein</fullName>
    </submittedName>
</protein>
<gene>
    <name evidence="2" type="ORF">TKK_018143</name>
</gene>
<accession>A0ABD2W0G1</accession>
<comment type="caution">
    <text evidence="2">The sequence shown here is derived from an EMBL/GenBank/DDBJ whole genome shotgun (WGS) entry which is preliminary data.</text>
</comment>
<sequence>MRGNAASSSSTFIYGQYTRCLNAAMPGYVLLYCTNAPRRNDCPISTRLVVCGARSLRDSNYFARMRQWRGHYDIFRLYCQSQCSDSAVPQLERKHTILYRSGAVYAMFAIRNFFSQDKTTTSRATENRSKFLSREYNVYGRLTAAATAAVVAAAAIHVQASSIACFSRKFKEHVHGEANGKKETRCIRPRTVSVAV</sequence>
<name>A0ABD2W0G1_9HYME</name>
<organism evidence="2 3">
    <name type="scientific">Trichogramma kaykai</name>
    <dbReference type="NCBI Taxonomy" id="54128"/>
    <lineage>
        <taxon>Eukaryota</taxon>
        <taxon>Metazoa</taxon>
        <taxon>Ecdysozoa</taxon>
        <taxon>Arthropoda</taxon>
        <taxon>Hexapoda</taxon>
        <taxon>Insecta</taxon>
        <taxon>Pterygota</taxon>
        <taxon>Neoptera</taxon>
        <taxon>Endopterygota</taxon>
        <taxon>Hymenoptera</taxon>
        <taxon>Apocrita</taxon>
        <taxon>Proctotrupomorpha</taxon>
        <taxon>Chalcidoidea</taxon>
        <taxon>Trichogrammatidae</taxon>
        <taxon>Trichogramma</taxon>
    </lineage>
</organism>
<proteinExistence type="predicted"/>
<keyword evidence="1" id="KW-1133">Transmembrane helix</keyword>